<dbReference type="FunCoup" id="H2AU82">
    <property type="interactions" value="32"/>
</dbReference>
<evidence type="ECO:0000313" key="3">
    <source>
        <dbReference type="EMBL" id="CCF57932.1"/>
    </source>
</evidence>
<dbReference type="InParanoid" id="H2AU82"/>
<feature type="transmembrane region" description="Helical" evidence="2">
    <location>
        <begin position="65"/>
        <end position="83"/>
    </location>
</feature>
<dbReference type="OrthoDB" id="66726at2759"/>
<accession>H2AU82</accession>
<evidence type="ECO:0000256" key="1">
    <source>
        <dbReference type="SAM" id="MobiDB-lite"/>
    </source>
</evidence>
<keyword evidence="4" id="KW-1185">Reference proteome</keyword>
<dbReference type="AlphaFoldDB" id="H2AU82"/>
<dbReference type="KEGG" id="kaf:KAFR_0D02840"/>
<dbReference type="PANTHER" id="PTHR22696:SF1">
    <property type="entry name" value="E3 UBIQUITIN-PROTEIN LIGASE RNF26"/>
    <property type="match status" value="1"/>
</dbReference>
<feature type="compositionally biased region" description="Acidic residues" evidence="1">
    <location>
        <begin position="487"/>
        <end position="498"/>
    </location>
</feature>
<dbReference type="RefSeq" id="XP_003957067.1">
    <property type="nucleotide sequence ID" value="XM_003957018.1"/>
</dbReference>
<evidence type="ECO:0000256" key="2">
    <source>
        <dbReference type="SAM" id="Phobius"/>
    </source>
</evidence>
<evidence type="ECO:0000313" key="4">
    <source>
        <dbReference type="Proteomes" id="UP000005220"/>
    </source>
</evidence>
<dbReference type="HOGENOM" id="CLU_026112_0_0_1"/>
<dbReference type="eggNOG" id="ENOG502QV7Y">
    <property type="taxonomic scope" value="Eukaryota"/>
</dbReference>
<gene>
    <name evidence="3" type="primary">KAFR0D02840</name>
    <name evidence="3" type="ORF">KAFR_0D02840</name>
</gene>
<keyword evidence="2" id="KW-1133">Transmembrane helix</keyword>
<name>H2AU82_KAZAF</name>
<dbReference type="GO" id="GO:0016567">
    <property type="term" value="P:protein ubiquitination"/>
    <property type="evidence" value="ECO:0007669"/>
    <property type="project" value="TreeGrafter"/>
</dbReference>
<dbReference type="Proteomes" id="UP000005220">
    <property type="component" value="Chromosome 4"/>
</dbReference>
<dbReference type="Gene3D" id="3.30.40.10">
    <property type="entry name" value="Zinc/RING finger domain, C3HC4 (zinc finger)"/>
    <property type="match status" value="1"/>
</dbReference>
<dbReference type="EMBL" id="HE650824">
    <property type="protein sequence ID" value="CCF57932.1"/>
    <property type="molecule type" value="Genomic_DNA"/>
</dbReference>
<dbReference type="Pfam" id="PF13920">
    <property type="entry name" value="zf-C3HC4_3"/>
    <property type="match status" value="1"/>
</dbReference>
<dbReference type="CDD" id="cd16616">
    <property type="entry name" value="mRING-HC-C4C4_Asi1p-like"/>
    <property type="match status" value="1"/>
</dbReference>
<keyword evidence="2" id="KW-0472">Membrane</keyword>
<keyword evidence="2" id="KW-0812">Transmembrane</keyword>
<evidence type="ECO:0008006" key="5">
    <source>
        <dbReference type="Google" id="ProtNLM"/>
    </source>
</evidence>
<dbReference type="InterPro" id="IPR013083">
    <property type="entry name" value="Znf_RING/FYVE/PHD"/>
</dbReference>
<feature type="transmembrane region" description="Helical" evidence="2">
    <location>
        <begin position="104"/>
        <end position="125"/>
    </location>
</feature>
<dbReference type="GO" id="GO:0061630">
    <property type="term" value="F:ubiquitin protein ligase activity"/>
    <property type="evidence" value="ECO:0007669"/>
    <property type="project" value="TreeGrafter"/>
</dbReference>
<sequence length="652" mass="74774">MDAIRNAVIQRRSYSLPVQEVFASDGPIWVKLLKLPVKIISSILNFIDTTISMSTPNIDTLLTSLNYFFSSYALICMISSFINNRFAVMTSLRTTSTNVKLPKWSFVTLHMLALIPLCYCAWGMLNYSKASFYSNLIILSWSRIIEIFISVTSNSGVLLDTDYTALELSLEYYKIDVLKLIYENNVVLLFNSLLAVANRITIHTLELFGVTHIRLMVNTIINICYMTVCFKYRNLLLLESISSLLPNIIYIFIISSSLILNAIRWSIDVLRRNAYKRRFTASVDLSLLKLNGTEELSSALFKIASLLSSKDTEQYNMILEEKLKAAGNSNISVKSNRKSEMNEISFRNSYLISGYLNKLETLPDDLNALDNNESDIKNKEASLRAPRVSMKLSSSLKLLKLFVQNLWRNEAFKGNRSNKNDINELVRILRGSKDLNFYITANNYHHFLYNRGDKKSNDDLLPETDTSLDYFPSLDASDDEFELETDYDSNEETMDSENSENFKTEDINPAENEPLDLLRGLLDDKNYLNDESNIGWIISTISMLKSLPDDKILTRTKYSRLHEDEILSEITMEQLLSNPMQDDHPILPDTSEDEEINYSCIICRQNTRNIILWPCRCMTICDECRVKLGHRGIHSCVSCKNEIYGYSKVHIV</sequence>
<protein>
    <recommendedName>
        <fullName evidence="5">RING-type domain-containing protein</fullName>
    </recommendedName>
</protein>
<reference evidence="3 4" key="1">
    <citation type="journal article" date="2011" name="Proc. Natl. Acad. Sci. U.S.A.">
        <title>Evolutionary erosion of yeast sex chromosomes by mating-type switching accidents.</title>
        <authorList>
            <person name="Gordon J.L."/>
            <person name="Armisen D."/>
            <person name="Proux-Wera E."/>
            <person name="Oheigeartaigh S.S."/>
            <person name="Byrne K.P."/>
            <person name="Wolfe K.H."/>
        </authorList>
    </citation>
    <scope>NUCLEOTIDE SEQUENCE [LARGE SCALE GENOMIC DNA]</scope>
    <source>
        <strain evidence="4">ATCC 22294 / BCRC 22015 / CBS 2517 / CECT 1963 / NBRC 1671 / NRRL Y-8276</strain>
    </source>
</reference>
<dbReference type="GO" id="GO:0006511">
    <property type="term" value="P:ubiquitin-dependent protein catabolic process"/>
    <property type="evidence" value="ECO:0007669"/>
    <property type="project" value="TreeGrafter"/>
</dbReference>
<feature type="region of interest" description="Disordered" evidence="1">
    <location>
        <begin position="487"/>
        <end position="510"/>
    </location>
</feature>
<dbReference type="GeneID" id="13885890"/>
<dbReference type="PANTHER" id="PTHR22696">
    <property type="entry name" value="E3 UBIQUITIN-PROTEIN LIGASE RNF26"/>
    <property type="match status" value="1"/>
</dbReference>
<organism evidence="3 4">
    <name type="scientific">Kazachstania africana (strain ATCC 22294 / BCRC 22015 / CBS 2517 / CECT 1963 / NBRC 1671 / NRRL Y-8276)</name>
    <name type="common">Yeast</name>
    <name type="synonym">Kluyveromyces africanus</name>
    <dbReference type="NCBI Taxonomy" id="1071382"/>
    <lineage>
        <taxon>Eukaryota</taxon>
        <taxon>Fungi</taxon>
        <taxon>Dikarya</taxon>
        <taxon>Ascomycota</taxon>
        <taxon>Saccharomycotina</taxon>
        <taxon>Saccharomycetes</taxon>
        <taxon>Saccharomycetales</taxon>
        <taxon>Saccharomycetaceae</taxon>
        <taxon>Kazachstania</taxon>
    </lineage>
</organism>
<proteinExistence type="predicted"/>